<evidence type="ECO:0000256" key="4">
    <source>
        <dbReference type="ARBA" id="ARBA00040104"/>
    </source>
</evidence>
<protein>
    <recommendedName>
        <fullName evidence="4">Large ribosomal subunit protein uL11m</fullName>
    </recommendedName>
</protein>
<name>A0AAW1S8T4_9CHLO</name>
<dbReference type="InterPro" id="IPR036769">
    <property type="entry name" value="Ribosomal_uL11_C_sf"/>
</dbReference>
<reference evidence="8 9" key="1">
    <citation type="journal article" date="2024" name="Nat. Commun.">
        <title>Phylogenomics reveals the evolutionary origins of lichenization in chlorophyte algae.</title>
        <authorList>
            <person name="Puginier C."/>
            <person name="Libourel C."/>
            <person name="Otte J."/>
            <person name="Skaloud P."/>
            <person name="Haon M."/>
            <person name="Grisel S."/>
            <person name="Petersen M."/>
            <person name="Berrin J.G."/>
            <person name="Delaux P.M."/>
            <person name="Dal Grande F."/>
            <person name="Keller J."/>
        </authorList>
    </citation>
    <scope>NUCLEOTIDE SEQUENCE [LARGE SCALE GENOMIC DNA]</scope>
    <source>
        <strain evidence="8 9">SAG 245.80</strain>
    </source>
</reference>
<dbReference type="NCBIfam" id="TIGR01632">
    <property type="entry name" value="L11_bact"/>
    <property type="match status" value="1"/>
</dbReference>
<evidence type="ECO:0000313" key="8">
    <source>
        <dbReference type="EMBL" id="KAK9842027.1"/>
    </source>
</evidence>
<keyword evidence="9" id="KW-1185">Reference proteome</keyword>
<accession>A0AAW1S8T4</accession>
<keyword evidence="3 5" id="KW-0687">Ribonucleoprotein</keyword>
<dbReference type="GO" id="GO:0003735">
    <property type="term" value="F:structural constituent of ribosome"/>
    <property type="evidence" value="ECO:0007669"/>
    <property type="project" value="InterPro"/>
</dbReference>
<dbReference type="SUPFAM" id="SSF46906">
    <property type="entry name" value="Ribosomal protein L11, C-terminal domain"/>
    <property type="match status" value="1"/>
</dbReference>
<dbReference type="GO" id="GO:0070180">
    <property type="term" value="F:large ribosomal subunit rRNA binding"/>
    <property type="evidence" value="ECO:0007669"/>
    <property type="project" value="TreeGrafter"/>
</dbReference>
<dbReference type="InterPro" id="IPR036796">
    <property type="entry name" value="Ribosomal_uL11_N_sf"/>
</dbReference>
<evidence type="ECO:0000313" key="9">
    <source>
        <dbReference type="Proteomes" id="UP001445335"/>
    </source>
</evidence>
<dbReference type="InterPro" id="IPR000911">
    <property type="entry name" value="Ribosomal_uL11"/>
</dbReference>
<feature type="domain" description="Large ribosomal subunit protein uL11 N-terminal" evidence="7">
    <location>
        <begin position="12"/>
        <end position="70"/>
    </location>
</feature>
<dbReference type="SUPFAM" id="SSF54747">
    <property type="entry name" value="Ribosomal L11/L12e N-terminal domain"/>
    <property type="match status" value="1"/>
</dbReference>
<dbReference type="Pfam" id="PF03946">
    <property type="entry name" value="Ribosomal_L11_N"/>
    <property type="match status" value="1"/>
</dbReference>
<dbReference type="AlphaFoldDB" id="A0AAW1S8T4"/>
<dbReference type="SMART" id="SM00649">
    <property type="entry name" value="RL11"/>
    <property type="match status" value="1"/>
</dbReference>
<dbReference type="PANTHER" id="PTHR11661:SF1">
    <property type="entry name" value="LARGE RIBOSOMAL SUBUNIT PROTEIN UL11M"/>
    <property type="match status" value="1"/>
</dbReference>
<dbReference type="InterPro" id="IPR020783">
    <property type="entry name" value="Ribosomal_uL11_C"/>
</dbReference>
<evidence type="ECO:0000256" key="5">
    <source>
        <dbReference type="RuleBase" id="RU003978"/>
    </source>
</evidence>
<dbReference type="HAMAP" id="MF_00736">
    <property type="entry name" value="Ribosomal_uL11"/>
    <property type="match status" value="1"/>
</dbReference>
<feature type="domain" description="Large ribosomal subunit protein uL11 C-terminal" evidence="6">
    <location>
        <begin position="75"/>
        <end position="145"/>
    </location>
</feature>
<keyword evidence="2 5" id="KW-0689">Ribosomal protein</keyword>
<organism evidence="8 9">
    <name type="scientific">Elliptochloris bilobata</name>
    <dbReference type="NCBI Taxonomy" id="381761"/>
    <lineage>
        <taxon>Eukaryota</taxon>
        <taxon>Viridiplantae</taxon>
        <taxon>Chlorophyta</taxon>
        <taxon>core chlorophytes</taxon>
        <taxon>Trebouxiophyceae</taxon>
        <taxon>Trebouxiophyceae incertae sedis</taxon>
        <taxon>Elliptochloris clade</taxon>
        <taxon>Elliptochloris</taxon>
    </lineage>
</organism>
<dbReference type="PANTHER" id="PTHR11661">
    <property type="entry name" value="60S RIBOSOMAL PROTEIN L12"/>
    <property type="match status" value="1"/>
</dbReference>
<dbReference type="GO" id="GO:0006412">
    <property type="term" value="P:translation"/>
    <property type="evidence" value="ECO:0007669"/>
    <property type="project" value="InterPro"/>
</dbReference>
<dbReference type="GO" id="GO:0015934">
    <property type="term" value="C:large ribosomal subunit"/>
    <property type="evidence" value="ECO:0007669"/>
    <property type="project" value="TreeGrafter"/>
</dbReference>
<proteinExistence type="inferred from homology"/>
<evidence type="ECO:0000256" key="3">
    <source>
        <dbReference type="ARBA" id="ARBA00023274"/>
    </source>
</evidence>
<evidence type="ECO:0000259" key="6">
    <source>
        <dbReference type="Pfam" id="PF00298"/>
    </source>
</evidence>
<dbReference type="Pfam" id="PF00298">
    <property type="entry name" value="Ribosomal_L11"/>
    <property type="match status" value="1"/>
</dbReference>
<dbReference type="Gene3D" id="3.30.1550.10">
    <property type="entry name" value="Ribosomal protein L11/L12, N-terminal domain"/>
    <property type="match status" value="1"/>
</dbReference>
<sequence>MSKKEKVVTNVIKLLIKAGQAKPAPPVGPALGQAGLNIMSFCKDFNAKTANLKDNVPVPVTITAYSDKSFTYETKTPPATYFIKKAMGMEEGGGSQRPGHTEAGIISAKHLYEIALIKHQDTVRTELEASCRSLVGTCRSMGIRVVARPEDA</sequence>
<dbReference type="FunFam" id="1.10.10.250:FF:000003">
    <property type="entry name" value="Mitochondrial ribosomal protein L11"/>
    <property type="match status" value="1"/>
</dbReference>
<dbReference type="InterPro" id="IPR020784">
    <property type="entry name" value="Ribosomal_uL11_N"/>
</dbReference>
<dbReference type="Gene3D" id="1.10.10.250">
    <property type="entry name" value="Ribosomal protein L11, C-terminal domain"/>
    <property type="match status" value="1"/>
</dbReference>
<evidence type="ECO:0000256" key="1">
    <source>
        <dbReference type="ARBA" id="ARBA00010537"/>
    </source>
</evidence>
<dbReference type="CDD" id="cd00349">
    <property type="entry name" value="Ribosomal_L11"/>
    <property type="match status" value="1"/>
</dbReference>
<dbReference type="EMBL" id="JALJOU010000009">
    <property type="protein sequence ID" value="KAK9842027.1"/>
    <property type="molecule type" value="Genomic_DNA"/>
</dbReference>
<gene>
    <name evidence="8" type="ORF">WJX81_004668</name>
</gene>
<comment type="similarity">
    <text evidence="1 5">Belongs to the universal ribosomal protein uL11 family.</text>
</comment>
<dbReference type="Proteomes" id="UP001445335">
    <property type="component" value="Unassembled WGS sequence"/>
</dbReference>
<evidence type="ECO:0000259" key="7">
    <source>
        <dbReference type="Pfam" id="PF03946"/>
    </source>
</evidence>
<comment type="caution">
    <text evidence="8">The sequence shown here is derived from an EMBL/GenBank/DDBJ whole genome shotgun (WGS) entry which is preliminary data.</text>
</comment>
<evidence type="ECO:0000256" key="2">
    <source>
        <dbReference type="ARBA" id="ARBA00022980"/>
    </source>
</evidence>
<dbReference type="FunFam" id="3.30.1550.10:FF:000005">
    <property type="entry name" value="50S ribosomal protein L11"/>
    <property type="match status" value="1"/>
</dbReference>
<dbReference type="InterPro" id="IPR006519">
    <property type="entry name" value="Ribosomal_uL11_bac-typ"/>
</dbReference>